<dbReference type="SUPFAM" id="SSF55909">
    <property type="entry name" value="Pentein"/>
    <property type="match status" value="1"/>
</dbReference>
<dbReference type="PANTHER" id="PTHR47271">
    <property type="entry name" value="ARGININE DEIMINASE"/>
    <property type="match status" value="1"/>
</dbReference>
<dbReference type="EMBL" id="CAJOBE010000324">
    <property type="protein sequence ID" value="CAF3621581.1"/>
    <property type="molecule type" value="Genomic_DNA"/>
</dbReference>
<dbReference type="AlphaFoldDB" id="A0A818PBD5"/>
<gene>
    <name evidence="2" type="ORF">FNK824_LOCUS4440</name>
</gene>
<dbReference type="GO" id="GO:0019546">
    <property type="term" value="P:L-arginine deiminase pathway"/>
    <property type="evidence" value="ECO:0007669"/>
    <property type="project" value="TreeGrafter"/>
</dbReference>
<comment type="caution">
    <text evidence="2">The sequence shown here is derived from an EMBL/GenBank/DDBJ whole genome shotgun (WGS) entry which is preliminary data.</text>
</comment>
<accession>A0A818PBD5</accession>
<dbReference type="GO" id="GO:0016990">
    <property type="term" value="F:arginine deiminase activity"/>
    <property type="evidence" value="ECO:0007669"/>
    <property type="project" value="InterPro"/>
</dbReference>
<dbReference type="PIRSF" id="PIRSF006356">
    <property type="entry name" value="Arg_deiminase"/>
    <property type="match status" value="1"/>
</dbReference>
<dbReference type="InterPro" id="IPR003876">
    <property type="entry name" value="Arg_deiminase"/>
</dbReference>
<proteinExistence type="predicted"/>
<evidence type="ECO:0000313" key="2">
    <source>
        <dbReference type="EMBL" id="CAF3621581.1"/>
    </source>
</evidence>
<evidence type="ECO:0008006" key="4">
    <source>
        <dbReference type="Google" id="ProtNLM"/>
    </source>
</evidence>
<protein>
    <recommendedName>
        <fullName evidence="4">Arginine deiminase</fullName>
    </recommendedName>
</protein>
<evidence type="ECO:0000256" key="1">
    <source>
        <dbReference type="ARBA" id="ARBA00022801"/>
    </source>
</evidence>
<dbReference type="Pfam" id="PF02274">
    <property type="entry name" value="ADI"/>
    <property type="match status" value="1"/>
</dbReference>
<dbReference type="PRINTS" id="PR01466">
    <property type="entry name" value="ARGDEIMINASE"/>
</dbReference>
<reference evidence="2" key="1">
    <citation type="submission" date="2021-02" db="EMBL/GenBank/DDBJ databases">
        <authorList>
            <person name="Nowell W R."/>
        </authorList>
    </citation>
    <scope>NUCLEOTIDE SEQUENCE</scope>
</reference>
<organism evidence="2 3">
    <name type="scientific">Rotaria sordida</name>
    <dbReference type="NCBI Taxonomy" id="392033"/>
    <lineage>
        <taxon>Eukaryota</taxon>
        <taxon>Metazoa</taxon>
        <taxon>Spiralia</taxon>
        <taxon>Gnathifera</taxon>
        <taxon>Rotifera</taxon>
        <taxon>Eurotatoria</taxon>
        <taxon>Bdelloidea</taxon>
        <taxon>Philodinida</taxon>
        <taxon>Philodinidae</taxon>
        <taxon>Rotaria</taxon>
    </lineage>
</organism>
<name>A0A818PBD5_9BILA</name>
<evidence type="ECO:0000313" key="3">
    <source>
        <dbReference type="Proteomes" id="UP000663874"/>
    </source>
</evidence>
<dbReference type="Gene3D" id="3.75.10.10">
    <property type="entry name" value="L-arginine/glycine Amidinotransferase, Chain A"/>
    <property type="match status" value="1"/>
</dbReference>
<keyword evidence="1" id="KW-0378">Hydrolase</keyword>
<dbReference type="PANTHER" id="PTHR47271:SF2">
    <property type="entry name" value="ARGININE DEIMINASE"/>
    <property type="match status" value="1"/>
</dbReference>
<sequence>MKASGTRTKDIFVEFGVGVESECGKLDIVLMHRPGRELLRLNKDNLHYLLYDAFPNITETHQSHDFFSQYLRDHGTHVLYLTDLLHETLMFSDKARHTLINGIVAHSYFSYGNQQSATMALQQWLLERTPEQLTKDVIGGVACSKDELGISEYTQTLIEANDSTNHFIIPPLPNLLFMRDTFSIIEKNVFIWEMAKPARQNEPLLLRIIFRYHPYLSTCGLKIIEWERKYDNNNEYPTIEGGDIAYLGQGILLIGCSERTNRIGIEELASTGLFRQVIAIIIPPRRTYMHLDTVLSSVGQHAFTLHGLLAETMEVFTVENQSINSKIFSKPKWISHGCNVRQALQKLLNDPKLIFYDAQDEETSIYEQQQCRHNVVVIDDYHVMIYAGSDSEKGIVTQMTYNNICRVGQVPPQGLSEGGGGVHCMTNAIRRRAK</sequence>
<dbReference type="Gene3D" id="1.10.3930.10">
    <property type="entry name" value="Arginine deiminase"/>
    <property type="match status" value="1"/>
</dbReference>
<dbReference type="Proteomes" id="UP000663874">
    <property type="component" value="Unassembled WGS sequence"/>
</dbReference>